<dbReference type="SUPFAM" id="SSF51735">
    <property type="entry name" value="NAD(P)-binding Rossmann-fold domains"/>
    <property type="match status" value="1"/>
</dbReference>
<keyword evidence="2" id="KW-1185">Reference proteome</keyword>
<organism evidence="1 2">
    <name type="scientific">Cudoniella acicularis</name>
    <dbReference type="NCBI Taxonomy" id="354080"/>
    <lineage>
        <taxon>Eukaryota</taxon>
        <taxon>Fungi</taxon>
        <taxon>Dikarya</taxon>
        <taxon>Ascomycota</taxon>
        <taxon>Pezizomycotina</taxon>
        <taxon>Leotiomycetes</taxon>
        <taxon>Helotiales</taxon>
        <taxon>Tricladiaceae</taxon>
        <taxon>Cudoniella</taxon>
    </lineage>
</organism>
<dbReference type="AlphaFoldDB" id="A0A8H4VTZ6"/>
<name>A0A8H4VTZ6_9HELO</name>
<evidence type="ECO:0000313" key="2">
    <source>
        <dbReference type="Proteomes" id="UP000566819"/>
    </source>
</evidence>
<comment type="caution">
    <text evidence="1">The sequence shown here is derived from an EMBL/GenBank/DDBJ whole genome shotgun (WGS) entry which is preliminary data.</text>
</comment>
<dbReference type="InterPro" id="IPR036291">
    <property type="entry name" value="NAD(P)-bd_dom_sf"/>
</dbReference>
<dbReference type="InterPro" id="IPR052184">
    <property type="entry name" value="SDR_enzymes"/>
</dbReference>
<dbReference type="PANTHER" id="PTHR45458">
    <property type="entry name" value="SHORT-CHAIN DEHYDROGENASE/REDUCTASE SDR"/>
    <property type="match status" value="1"/>
</dbReference>
<gene>
    <name evidence="1" type="ORF">G7Y89_g14585</name>
</gene>
<evidence type="ECO:0000313" key="1">
    <source>
        <dbReference type="EMBL" id="KAF4620235.1"/>
    </source>
</evidence>
<dbReference type="EMBL" id="JAAMPI010001969">
    <property type="protein sequence ID" value="KAF4620235.1"/>
    <property type="molecule type" value="Genomic_DNA"/>
</dbReference>
<reference evidence="1 2" key="1">
    <citation type="submission" date="2020-03" db="EMBL/GenBank/DDBJ databases">
        <title>Draft Genome Sequence of Cudoniella acicularis.</title>
        <authorList>
            <person name="Buettner E."/>
            <person name="Kellner H."/>
        </authorList>
    </citation>
    <scope>NUCLEOTIDE SEQUENCE [LARGE SCALE GENOMIC DNA]</scope>
    <source>
        <strain evidence="1 2">DSM 108380</strain>
    </source>
</reference>
<dbReference type="GO" id="GO:0016616">
    <property type="term" value="F:oxidoreductase activity, acting on the CH-OH group of donors, NAD or NADP as acceptor"/>
    <property type="evidence" value="ECO:0007669"/>
    <property type="project" value="TreeGrafter"/>
</dbReference>
<accession>A0A8H4VTZ6</accession>
<proteinExistence type="predicted"/>
<dbReference type="InterPro" id="IPR002347">
    <property type="entry name" value="SDR_fam"/>
</dbReference>
<dbReference type="OrthoDB" id="1933717at2759"/>
<protein>
    <submittedName>
        <fullName evidence="1">Uncharacterized protein</fullName>
    </submittedName>
</protein>
<dbReference type="Gene3D" id="3.40.50.720">
    <property type="entry name" value="NAD(P)-binding Rossmann-like Domain"/>
    <property type="match status" value="1"/>
</dbReference>
<dbReference type="Proteomes" id="UP000566819">
    <property type="component" value="Unassembled WGS sequence"/>
</dbReference>
<dbReference type="PANTHER" id="PTHR45458:SF1">
    <property type="entry name" value="SHORT CHAIN DEHYDROGENASE"/>
    <property type="match status" value="1"/>
</dbReference>
<dbReference type="Pfam" id="PF00106">
    <property type="entry name" value="adh_short"/>
    <property type="match status" value="1"/>
</dbReference>
<sequence length="105" mass="11313">MGSIKARADPEDDLAGIPALGYRTSKAALNMLLACYSHELAEHNVKVFGVCPGFLTTELNGPPDLMRKMGVAEPETGAQLVLSVVRGERDSDRGKVVFNGGIRQW</sequence>